<reference evidence="1" key="1">
    <citation type="submission" date="2020-11" db="EMBL/GenBank/DDBJ databases">
        <authorList>
            <person name="Tran Van P."/>
        </authorList>
    </citation>
    <scope>NUCLEOTIDE SEQUENCE</scope>
</reference>
<protein>
    <submittedName>
        <fullName evidence="1">Uncharacterized protein</fullName>
    </submittedName>
</protein>
<gene>
    <name evidence="1" type="ORF">TTEB3V08_LOCUS8019</name>
</gene>
<dbReference type="AlphaFoldDB" id="A0A7R9NXQ2"/>
<proteinExistence type="predicted"/>
<sequence>MEIILRAEKIMDIINGKKQKPATTEVEEVKTWNDGNEKGMLIISTGLEYSQLQTVIACETAAQMWNRLKNVHEQRSSVNKVSLKQQFFSYRMNPNDNIAQHISTIESMALSLADVGEAVSDVDKIAKTLESLPINIVLTILECPGGDWLRGRPRPPTVVSLHHNGVGGVLSEPLCGGRGNEKKRGVGLLLVAHIVAQQVAVPLVPHGRLPSHKQLG</sequence>
<dbReference type="EMBL" id="OE003372">
    <property type="protein sequence ID" value="CAD7460075.1"/>
    <property type="molecule type" value="Genomic_DNA"/>
</dbReference>
<name>A0A7R9NXQ2_9NEOP</name>
<accession>A0A7R9NXQ2</accession>
<dbReference type="Pfam" id="PF14223">
    <property type="entry name" value="Retrotran_gag_2"/>
    <property type="match status" value="1"/>
</dbReference>
<evidence type="ECO:0000313" key="1">
    <source>
        <dbReference type="EMBL" id="CAD7460075.1"/>
    </source>
</evidence>
<organism evidence="1">
    <name type="scientific">Timema tahoe</name>
    <dbReference type="NCBI Taxonomy" id="61484"/>
    <lineage>
        <taxon>Eukaryota</taxon>
        <taxon>Metazoa</taxon>
        <taxon>Ecdysozoa</taxon>
        <taxon>Arthropoda</taxon>
        <taxon>Hexapoda</taxon>
        <taxon>Insecta</taxon>
        <taxon>Pterygota</taxon>
        <taxon>Neoptera</taxon>
        <taxon>Polyneoptera</taxon>
        <taxon>Phasmatodea</taxon>
        <taxon>Timematodea</taxon>
        <taxon>Timematoidea</taxon>
        <taxon>Timematidae</taxon>
        <taxon>Timema</taxon>
    </lineage>
</organism>